<evidence type="ECO:0000313" key="3">
    <source>
        <dbReference type="Proteomes" id="UP000799771"/>
    </source>
</evidence>
<dbReference type="AlphaFoldDB" id="A0A6A6AD41"/>
<dbReference type="Gene3D" id="1.10.510.10">
    <property type="entry name" value="Transferase(Phosphotransferase) domain 1"/>
    <property type="match status" value="1"/>
</dbReference>
<keyword evidence="3" id="KW-1185">Reference proteome</keyword>
<organism evidence="2 3">
    <name type="scientific">Dothidotthia symphoricarpi CBS 119687</name>
    <dbReference type="NCBI Taxonomy" id="1392245"/>
    <lineage>
        <taxon>Eukaryota</taxon>
        <taxon>Fungi</taxon>
        <taxon>Dikarya</taxon>
        <taxon>Ascomycota</taxon>
        <taxon>Pezizomycotina</taxon>
        <taxon>Dothideomycetes</taxon>
        <taxon>Pleosporomycetidae</taxon>
        <taxon>Pleosporales</taxon>
        <taxon>Dothidotthiaceae</taxon>
        <taxon>Dothidotthia</taxon>
    </lineage>
</organism>
<dbReference type="GO" id="GO:0004672">
    <property type="term" value="F:protein kinase activity"/>
    <property type="evidence" value="ECO:0007669"/>
    <property type="project" value="InterPro"/>
</dbReference>
<name>A0A6A6AD41_9PLEO</name>
<dbReference type="InterPro" id="IPR000719">
    <property type="entry name" value="Prot_kinase_dom"/>
</dbReference>
<reference evidence="2" key="1">
    <citation type="journal article" date="2020" name="Stud. Mycol.">
        <title>101 Dothideomycetes genomes: a test case for predicting lifestyles and emergence of pathogens.</title>
        <authorList>
            <person name="Haridas S."/>
            <person name="Albert R."/>
            <person name="Binder M."/>
            <person name="Bloem J."/>
            <person name="Labutti K."/>
            <person name="Salamov A."/>
            <person name="Andreopoulos B."/>
            <person name="Baker S."/>
            <person name="Barry K."/>
            <person name="Bills G."/>
            <person name="Bluhm B."/>
            <person name="Cannon C."/>
            <person name="Castanera R."/>
            <person name="Culley D."/>
            <person name="Daum C."/>
            <person name="Ezra D."/>
            <person name="Gonzalez J."/>
            <person name="Henrissat B."/>
            <person name="Kuo A."/>
            <person name="Liang C."/>
            <person name="Lipzen A."/>
            <person name="Lutzoni F."/>
            <person name="Magnuson J."/>
            <person name="Mondo S."/>
            <person name="Nolan M."/>
            <person name="Ohm R."/>
            <person name="Pangilinan J."/>
            <person name="Park H.-J."/>
            <person name="Ramirez L."/>
            <person name="Alfaro M."/>
            <person name="Sun H."/>
            <person name="Tritt A."/>
            <person name="Yoshinaga Y."/>
            <person name="Zwiers L.-H."/>
            <person name="Turgeon B."/>
            <person name="Goodwin S."/>
            <person name="Spatafora J."/>
            <person name="Crous P."/>
            <person name="Grigoriev I."/>
        </authorList>
    </citation>
    <scope>NUCLEOTIDE SEQUENCE</scope>
    <source>
        <strain evidence="2">CBS 119687</strain>
    </source>
</reference>
<dbReference type="EMBL" id="ML977506">
    <property type="protein sequence ID" value="KAF2129690.1"/>
    <property type="molecule type" value="Genomic_DNA"/>
</dbReference>
<accession>A0A6A6AD41</accession>
<dbReference type="SUPFAM" id="SSF56112">
    <property type="entry name" value="Protein kinase-like (PK-like)"/>
    <property type="match status" value="1"/>
</dbReference>
<dbReference type="RefSeq" id="XP_033524079.1">
    <property type="nucleotide sequence ID" value="XM_033668180.1"/>
</dbReference>
<protein>
    <recommendedName>
        <fullName evidence="1">Protein kinase domain-containing protein</fullName>
    </recommendedName>
</protein>
<evidence type="ECO:0000259" key="1">
    <source>
        <dbReference type="PROSITE" id="PS50011"/>
    </source>
</evidence>
<dbReference type="PROSITE" id="PS50011">
    <property type="entry name" value="PROTEIN_KINASE_DOM"/>
    <property type="match status" value="1"/>
</dbReference>
<proteinExistence type="predicted"/>
<feature type="domain" description="Protein kinase" evidence="1">
    <location>
        <begin position="104"/>
        <end position="347"/>
    </location>
</feature>
<gene>
    <name evidence="2" type="ORF">P153DRAFT_367057</name>
</gene>
<dbReference type="Proteomes" id="UP000799771">
    <property type="component" value="Unassembled WGS sequence"/>
</dbReference>
<sequence>MEQTPYVDWYSTAFVNETELSMTILRGYAQFSIKVQVARVEGTRFGKELVQHIKLCQGHRFGNFESRDKISDLVYQQCLPLVERLSPQTLLRDLSLERFLHAPTYHLEIIDAGINGDLRIEGEEECSHTPAFSMSPMPTAELPESCKVVPHFRACDIQIAPIRDHTKSLDWVQGRVMVEGNFMYFKPRFDMREPDFEREFWILSRINEAGLGDQVRVPKLLGIVVSGKNGEITMGFLITMITSPEMGSHLRSPGFWDKPELHKRWEEQVTATVKKLHASGIVWGDVHPMNIVIDEEFNAWAIDFGGMNNVQFVDDKNRETVEGDKQGVTKIFQEWLPSRLRQEAEVW</sequence>
<dbReference type="GO" id="GO:0005524">
    <property type="term" value="F:ATP binding"/>
    <property type="evidence" value="ECO:0007669"/>
    <property type="project" value="InterPro"/>
</dbReference>
<dbReference type="InterPro" id="IPR011009">
    <property type="entry name" value="Kinase-like_dom_sf"/>
</dbReference>
<dbReference type="Pfam" id="PF06293">
    <property type="entry name" value="Kdo"/>
    <property type="match status" value="1"/>
</dbReference>
<dbReference type="OrthoDB" id="4062651at2759"/>
<dbReference type="GeneID" id="54408612"/>
<evidence type="ECO:0000313" key="2">
    <source>
        <dbReference type="EMBL" id="KAF2129690.1"/>
    </source>
</evidence>